<keyword evidence="1" id="KW-0170">Cobalt</keyword>
<comment type="function">
    <text evidence="1">Catalyzes the deamination of various vicinal amino-alcohols to oxo compounds. Allows this organism to utilize ethanolamine as the sole source of nitrogen and carbon in the presence of external vitamin B12.</text>
</comment>
<keyword evidence="1" id="KW-1283">Bacterial microcompartment</keyword>
<keyword evidence="3" id="KW-1185">Reference proteome</keyword>
<protein>
    <recommendedName>
        <fullName evidence="1">Ethanolamine ammonia-lyase small subunit</fullName>
        <shortName evidence="1">EAL small subunit</shortName>
        <ecNumber evidence="1">4.3.1.7</ecNumber>
    </recommendedName>
</protein>
<evidence type="ECO:0000313" key="2">
    <source>
        <dbReference type="EMBL" id="BAU54482.1"/>
    </source>
</evidence>
<keyword evidence="1" id="KW-0846">Cobalamin</keyword>
<comment type="pathway">
    <text evidence="1">Amine and polyamine degradation; ethanolamine degradation.</text>
</comment>
<comment type="catalytic activity">
    <reaction evidence="1">
        <text>ethanolamine = acetaldehyde + NH4(+)</text>
        <dbReference type="Rhea" id="RHEA:15313"/>
        <dbReference type="ChEBI" id="CHEBI:15343"/>
        <dbReference type="ChEBI" id="CHEBI:28938"/>
        <dbReference type="ChEBI" id="CHEBI:57603"/>
        <dbReference type="EC" id="4.3.1.7"/>
    </reaction>
</comment>
<feature type="binding site" evidence="1">
    <location>
        <position position="177"/>
    </location>
    <ligand>
        <name>adenosylcob(III)alamin</name>
        <dbReference type="ChEBI" id="CHEBI:18408"/>
    </ligand>
</feature>
<proteinExistence type="inferred from homology"/>
<dbReference type="GO" id="GO:0046336">
    <property type="term" value="P:ethanolamine catabolic process"/>
    <property type="evidence" value="ECO:0007669"/>
    <property type="project" value="UniProtKB-UniRule"/>
</dbReference>
<comment type="cofactor">
    <cofactor evidence="1">
        <name>adenosylcob(III)alamin</name>
        <dbReference type="ChEBI" id="CHEBI:18408"/>
    </cofactor>
    <text evidence="1">Binds between the large and small subunits.</text>
</comment>
<feature type="binding site" evidence="1">
    <location>
        <position position="206"/>
    </location>
    <ligand>
        <name>adenosylcob(III)alamin</name>
        <dbReference type="ChEBI" id="CHEBI:18408"/>
    </ligand>
</feature>
<dbReference type="InterPro" id="IPR042255">
    <property type="entry name" value="EutC_N"/>
</dbReference>
<organism evidence="2 3">
    <name type="scientific">Mucilaginibacter gotjawali</name>
    <dbReference type="NCBI Taxonomy" id="1550579"/>
    <lineage>
        <taxon>Bacteria</taxon>
        <taxon>Pseudomonadati</taxon>
        <taxon>Bacteroidota</taxon>
        <taxon>Sphingobacteriia</taxon>
        <taxon>Sphingobacteriales</taxon>
        <taxon>Sphingobacteriaceae</taxon>
        <taxon>Mucilaginibacter</taxon>
    </lineage>
</organism>
<comment type="subunit">
    <text evidence="1">The basic unit is a heterodimer which dimerizes to form tetramers. The heterotetramers trimerize; 6 large subunits form a core ring with 6 small subunits projecting outwards.</text>
</comment>
<dbReference type="PANTHER" id="PTHR39330">
    <property type="entry name" value="ETHANOLAMINE AMMONIA-LYASE LIGHT CHAIN"/>
    <property type="match status" value="1"/>
</dbReference>
<dbReference type="GO" id="GO:0031419">
    <property type="term" value="F:cobalamin binding"/>
    <property type="evidence" value="ECO:0007669"/>
    <property type="project" value="UniProtKB-UniRule"/>
</dbReference>
<dbReference type="HAMAP" id="MF_00601">
    <property type="entry name" value="EutC"/>
    <property type="match status" value="1"/>
</dbReference>
<dbReference type="PANTHER" id="PTHR39330:SF1">
    <property type="entry name" value="ETHANOLAMINE AMMONIA-LYASE SMALL SUBUNIT"/>
    <property type="match status" value="1"/>
</dbReference>
<feature type="binding site" evidence="1">
    <location>
        <position position="156"/>
    </location>
    <ligand>
        <name>adenosylcob(III)alamin</name>
        <dbReference type="ChEBI" id="CHEBI:18408"/>
    </ligand>
</feature>
<evidence type="ECO:0000256" key="1">
    <source>
        <dbReference type="HAMAP-Rule" id="MF_00601"/>
    </source>
</evidence>
<dbReference type="PIRSF" id="PIRSF018982">
    <property type="entry name" value="EutC"/>
    <property type="match status" value="1"/>
</dbReference>
<accession>A0A0X8X3I5</accession>
<dbReference type="GO" id="GO:0009350">
    <property type="term" value="C:ethanolamine ammonia-lyase complex"/>
    <property type="evidence" value="ECO:0007669"/>
    <property type="project" value="UniProtKB-UniRule"/>
</dbReference>
<dbReference type="Proteomes" id="UP000218263">
    <property type="component" value="Chromosome"/>
</dbReference>
<dbReference type="GO" id="GO:0008851">
    <property type="term" value="F:ethanolamine ammonia-lyase activity"/>
    <property type="evidence" value="ECO:0007669"/>
    <property type="project" value="UniProtKB-UniRule"/>
</dbReference>
<sequence length="252" mass="27439">MSKKIVVPDPLTPLKQFTAARIAIGRAGTSIPIKETLQFKLAHAHARDAVYSVLDTEGLVSSFKTLNLPVLHLHSKALSRHKYLKRPDHGRQLDEVSEQQLKDHNQEYDIAIVIADGLSAEAVNENAVDLLKILVPKIQSAKLKIAPLCLVEQGRVAVGDDIGFGLNAKLLLILIGERPGLSAADSMGAYLTYGPRPGLTDESRNCISNIRPQGLKAKPAAEKIFYLVMEAFKRKFSGIALKDDLIIGAIGH</sequence>
<dbReference type="GO" id="GO:0031471">
    <property type="term" value="C:ethanolamine degradation polyhedral organelle"/>
    <property type="evidence" value="ECO:0007669"/>
    <property type="project" value="UniProtKB-UniRule"/>
</dbReference>
<dbReference type="GO" id="GO:0006520">
    <property type="term" value="P:amino acid metabolic process"/>
    <property type="evidence" value="ECO:0007669"/>
    <property type="project" value="InterPro"/>
</dbReference>
<dbReference type="Gene3D" id="1.10.30.40">
    <property type="entry name" value="Ethanolamine ammonia-lyase light chain (EutC), N-terminal domain"/>
    <property type="match status" value="1"/>
</dbReference>
<dbReference type="EMBL" id="AP017313">
    <property type="protein sequence ID" value="BAU54482.1"/>
    <property type="molecule type" value="Genomic_DNA"/>
</dbReference>
<dbReference type="Pfam" id="PF05985">
    <property type="entry name" value="EutC"/>
    <property type="match status" value="1"/>
</dbReference>
<comment type="similarity">
    <text evidence="1">Belongs to the EutC family.</text>
</comment>
<reference evidence="2 3" key="1">
    <citation type="submission" date="2015-12" db="EMBL/GenBank/DDBJ databases">
        <title>Genome sequence of Mucilaginibacter gotjawali.</title>
        <authorList>
            <person name="Lee J.S."/>
            <person name="Lee K.C."/>
            <person name="Kim K.K."/>
            <person name="Lee B.W."/>
        </authorList>
    </citation>
    <scope>NUCLEOTIDE SEQUENCE [LARGE SCALE GENOMIC DNA]</scope>
    <source>
        <strain evidence="2 3">SA3-7</strain>
    </source>
</reference>
<dbReference type="AlphaFoldDB" id="A0A0X8X3I5"/>
<dbReference type="InterPro" id="IPR042251">
    <property type="entry name" value="EutC_C"/>
</dbReference>
<dbReference type="EC" id="4.3.1.7" evidence="1"/>
<dbReference type="RefSeq" id="WP_232010854.1">
    <property type="nucleotide sequence ID" value="NZ_AP017313.1"/>
</dbReference>
<dbReference type="KEGG" id="mgot:MgSA37_02658"/>
<dbReference type="NCBIfam" id="NF003971">
    <property type="entry name" value="PRK05465.1"/>
    <property type="match status" value="1"/>
</dbReference>
<comment type="subcellular location">
    <subcellularLocation>
        <location evidence="1">Bacterial microcompartment</location>
    </subcellularLocation>
</comment>
<keyword evidence="1 2" id="KW-0456">Lyase</keyword>
<dbReference type="UniPathway" id="UPA00560"/>
<name>A0A0X8X3I5_9SPHI</name>
<evidence type="ECO:0000313" key="3">
    <source>
        <dbReference type="Proteomes" id="UP000218263"/>
    </source>
</evidence>
<gene>
    <name evidence="1 2" type="primary">eutC</name>
    <name evidence="2" type="ORF">MgSA37_02658</name>
</gene>
<dbReference type="Gene3D" id="3.40.50.11240">
    <property type="entry name" value="Ethanolamine ammonia-lyase light chain (EutC)"/>
    <property type="match status" value="1"/>
</dbReference>
<dbReference type="InterPro" id="IPR009246">
    <property type="entry name" value="EutC"/>
</dbReference>